<name>A0AAW8PXQ0_VIBPH</name>
<dbReference type="Proteomes" id="UP001253193">
    <property type="component" value="Unassembled WGS sequence"/>
</dbReference>
<evidence type="ECO:0000313" key="1">
    <source>
        <dbReference type="EMBL" id="MDS1821022.1"/>
    </source>
</evidence>
<comment type="caution">
    <text evidence="1">The sequence shown here is derived from an EMBL/GenBank/DDBJ whole genome shotgun (WGS) entry which is preliminary data.</text>
</comment>
<proteinExistence type="predicted"/>
<dbReference type="RefSeq" id="WP_311019819.1">
    <property type="nucleotide sequence ID" value="NZ_JAUHGG010000003.1"/>
</dbReference>
<protein>
    <submittedName>
        <fullName evidence="1">Uncharacterized protein</fullName>
    </submittedName>
</protein>
<organism evidence="1 2">
    <name type="scientific">Vibrio parahaemolyticus</name>
    <dbReference type="NCBI Taxonomy" id="670"/>
    <lineage>
        <taxon>Bacteria</taxon>
        <taxon>Pseudomonadati</taxon>
        <taxon>Pseudomonadota</taxon>
        <taxon>Gammaproteobacteria</taxon>
        <taxon>Vibrionales</taxon>
        <taxon>Vibrionaceae</taxon>
        <taxon>Vibrio</taxon>
    </lineage>
</organism>
<reference evidence="1" key="1">
    <citation type="submission" date="2023-06" db="EMBL/GenBank/DDBJ databases">
        <title>Genomic Diversity of Vibrio spp. and Metagenomic Analysis of Pathogens in Florida Gulf Coastal Waters Following Hurricane Ian.</title>
        <authorList>
            <person name="Brumfield K.D."/>
        </authorList>
    </citation>
    <scope>NUCLEOTIDE SEQUENCE</scope>
    <source>
        <strain evidence="1">WBS2B-138</strain>
    </source>
</reference>
<accession>A0AAW8PXQ0</accession>
<sequence>MKKFIINEVTTKLSRITCNDHEHGLSLHTPEGELLLQDSWLDMVNDWDTSEVKRSIQNILGALMYAESGHIKKITVIADNEQYKVDVELNKEELNYTGDDFSELFEDIDDAVMFIRDFEDLIDSFIDTVTSTKYNLEEIQSVVNNLPQKGNTSEDCQRVALQQAINALDREINALSPMDFYKPVTN</sequence>
<evidence type="ECO:0000313" key="2">
    <source>
        <dbReference type="Proteomes" id="UP001253193"/>
    </source>
</evidence>
<gene>
    <name evidence="1" type="ORF">QX249_10160</name>
</gene>
<dbReference type="AlphaFoldDB" id="A0AAW8PXQ0"/>
<dbReference type="EMBL" id="JAUHGG010000003">
    <property type="protein sequence ID" value="MDS1821022.1"/>
    <property type="molecule type" value="Genomic_DNA"/>
</dbReference>